<keyword evidence="4" id="KW-1185">Reference proteome</keyword>
<name>A0A4Y4AXI7_9FLAO</name>
<dbReference type="EMBL" id="BJNP01000006">
    <property type="protein sequence ID" value="GEC71304.1"/>
    <property type="molecule type" value="Genomic_DNA"/>
</dbReference>
<dbReference type="SUPFAM" id="SSF53474">
    <property type="entry name" value="alpha/beta-Hydrolases"/>
    <property type="match status" value="1"/>
</dbReference>
<dbReference type="GO" id="GO:0016020">
    <property type="term" value="C:membrane"/>
    <property type="evidence" value="ECO:0007669"/>
    <property type="project" value="TreeGrafter"/>
</dbReference>
<feature type="signal peptide" evidence="1">
    <location>
        <begin position="1"/>
        <end position="21"/>
    </location>
</feature>
<dbReference type="AlphaFoldDB" id="A0A4Y4AXI7"/>
<reference evidence="3 4" key="1">
    <citation type="submission" date="2019-06" db="EMBL/GenBank/DDBJ databases">
        <title>Whole genome shotgun sequence of Flavobacterium flevense NBRC 14960.</title>
        <authorList>
            <person name="Hosoyama A."/>
            <person name="Uohara A."/>
            <person name="Ohji S."/>
            <person name="Ichikawa N."/>
        </authorList>
    </citation>
    <scope>NUCLEOTIDE SEQUENCE [LARGE SCALE GENOMIC DNA]</scope>
    <source>
        <strain evidence="3 4">NBRC 14960</strain>
    </source>
</reference>
<comment type="caution">
    <text evidence="3">The sequence shown here is derived from an EMBL/GenBank/DDBJ whole genome shotgun (WGS) entry which is preliminary data.</text>
</comment>
<keyword evidence="1" id="KW-0732">Signal</keyword>
<dbReference type="STRING" id="983.SAMN05443543_10995"/>
<sequence>MKNMKYKFSILLFLVTLLSFAQQDKLKELDINLKNYKYPYPVRFIHLSVQQQELKMGYMDVKPDNYNGENIMLLHGKNFNGAYWKTTIAALTKQGFRVIVPDQIGFGKSDKPLRFQYTFQQLAENTKRILDTLGIQKTAVLGHSMGGMLATRFTLMYPETVEKLILENPIGLEDWKLKVPYKSIDWWYKNELNQNYEKIKKYQMDSYYDGKWKPEYDEWVNLVAGWTLNPDFKRYAWNAALTYDMVFTQPVVYEFPNIKCPTLLIIGTRDRTALGKPLVSEEVRKTMGLYEHLGKATQQKIAGSKLVEIPNIGHMPHIESFDLFIKPLIDFLGNK</sequence>
<evidence type="ECO:0000256" key="1">
    <source>
        <dbReference type="SAM" id="SignalP"/>
    </source>
</evidence>
<dbReference type="PANTHER" id="PTHR43798">
    <property type="entry name" value="MONOACYLGLYCEROL LIPASE"/>
    <property type="match status" value="1"/>
</dbReference>
<keyword evidence="3" id="KW-0378">Hydrolase</keyword>
<dbReference type="Gene3D" id="3.40.50.1820">
    <property type="entry name" value="alpha/beta hydrolase"/>
    <property type="match status" value="1"/>
</dbReference>
<dbReference type="Pfam" id="PF00561">
    <property type="entry name" value="Abhydrolase_1"/>
    <property type="match status" value="1"/>
</dbReference>
<feature type="domain" description="AB hydrolase-1" evidence="2">
    <location>
        <begin position="71"/>
        <end position="189"/>
    </location>
</feature>
<dbReference type="PRINTS" id="PR00412">
    <property type="entry name" value="EPOXHYDRLASE"/>
</dbReference>
<evidence type="ECO:0000259" key="2">
    <source>
        <dbReference type="Pfam" id="PF00561"/>
    </source>
</evidence>
<gene>
    <name evidence="3" type="ORF">FFL01_08430</name>
</gene>
<accession>A0A4Y4AXI7</accession>
<dbReference type="InterPro" id="IPR050266">
    <property type="entry name" value="AB_hydrolase_sf"/>
</dbReference>
<dbReference type="PANTHER" id="PTHR43798:SF33">
    <property type="entry name" value="HYDROLASE, PUTATIVE (AFU_ORTHOLOGUE AFUA_2G14860)-RELATED"/>
    <property type="match status" value="1"/>
</dbReference>
<dbReference type="GO" id="GO:0046464">
    <property type="term" value="P:acylglycerol catabolic process"/>
    <property type="evidence" value="ECO:0007669"/>
    <property type="project" value="TreeGrafter"/>
</dbReference>
<dbReference type="InterPro" id="IPR029058">
    <property type="entry name" value="AB_hydrolase_fold"/>
</dbReference>
<organism evidence="3 4">
    <name type="scientific">Flavobacterium flevense</name>
    <dbReference type="NCBI Taxonomy" id="983"/>
    <lineage>
        <taxon>Bacteria</taxon>
        <taxon>Pseudomonadati</taxon>
        <taxon>Bacteroidota</taxon>
        <taxon>Flavobacteriia</taxon>
        <taxon>Flavobacteriales</taxon>
        <taxon>Flavobacteriaceae</taxon>
        <taxon>Flavobacterium</taxon>
    </lineage>
</organism>
<dbReference type="InterPro" id="IPR000073">
    <property type="entry name" value="AB_hydrolase_1"/>
</dbReference>
<dbReference type="Proteomes" id="UP000316775">
    <property type="component" value="Unassembled WGS sequence"/>
</dbReference>
<dbReference type="GO" id="GO:0047372">
    <property type="term" value="F:monoacylglycerol lipase activity"/>
    <property type="evidence" value="ECO:0007669"/>
    <property type="project" value="TreeGrafter"/>
</dbReference>
<feature type="chain" id="PRO_5021327223" evidence="1">
    <location>
        <begin position="22"/>
        <end position="335"/>
    </location>
</feature>
<proteinExistence type="predicted"/>
<protein>
    <submittedName>
        <fullName evidence="3">Alpha/beta hydrolase</fullName>
    </submittedName>
</protein>
<evidence type="ECO:0000313" key="3">
    <source>
        <dbReference type="EMBL" id="GEC71304.1"/>
    </source>
</evidence>
<dbReference type="InterPro" id="IPR000639">
    <property type="entry name" value="Epox_hydrolase-like"/>
</dbReference>
<dbReference type="PRINTS" id="PR00111">
    <property type="entry name" value="ABHYDROLASE"/>
</dbReference>
<evidence type="ECO:0000313" key="4">
    <source>
        <dbReference type="Proteomes" id="UP000316775"/>
    </source>
</evidence>